<dbReference type="STRING" id="4096.A0A1U7Y0F4"/>
<sequence>MVRNIANMVPPYDKTKYSGVGAIIEYAILRLKVLAEHGDKTFEEQLKYCKMEAVNVSLANLLTYPFVSDALVNKTLALKGGYYDFIKGRFELWGVNFGLFDPYYI</sequence>
<evidence type="ECO:0000256" key="1">
    <source>
        <dbReference type="ARBA" id="ARBA00006217"/>
    </source>
</evidence>
<dbReference type="InterPro" id="IPR036874">
    <property type="entry name" value="Carbonic_anhydrase_sf"/>
</dbReference>
<gene>
    <name evidence="3" type="primary">LOC104239329</name>
</gene>
<name>A0A1U7Y0F4_NICSY</name>
<comment type="similarity">
    <text evidence="1">Belongs to the beta-class carbonic anhydrase family.</text>
</comment>
<dbReference type="eggNOG" id="KOG1578">
    <property type="taxonomic scope" value="Eukaryota"/>
</dbReference>
<dbReference type="RefSeq" id="XP_009792240.1">
    <property type="nucleotide sequence ID" value="XM_009793938.1"/>
</dbReference>
<dbReference type="GO" id="GO:0008270">
    <property type="term" value="F:zinc ion binding"/>
    <property type="evidence" value="ECO:0007669"/>
    <property type="project" value="InterPro"/>
</dbReference>
<dbReference type="Gene3D" id="3.40.1050.10">
    <property type="entry name" value="Carbonic anhydrase"/>
    <property type="match status" value="2"/>
</dbReference>
<dbReference type="AlphaFoldDB" id="A0A1U7Y0F4"/>
<dbReference type="Proteomes" id="UP000189701">
    <property type="component" value="Unplaced"/>
</dbReference>
<proteinExistence type="inferred from homology"/>
<dbReference type="PANTHER" id="PTHR11002">
    <property type="entry name" value="CARBONIC ANHYDRASE"/>
    <property type="match status" value="1"/>
</dbReference>
<evidence type="ECO:0000313" key="2">
    <source>
        <dbReference type="Proteomes" id="UP000189701"/>
    </source>
</evidence>
<evidence type="ECO:0000313" key="3">
    <source>
        <dbReference type="RefSeq" id="XP_009792240.1"/>
    </source>
</evidence>
<dbReference type="PANTHER" id="PTHR11002:SF45">
    <property type="entry name" value="CARBONIC ANHYDRASE"/>
    <property type="match status" value="1"/>
</dbReference>
<dbReference type="GO" id="GO:0004089">
    <property type="term" value="F:carbonate dehydratase activity"/>
    <property type="evidence" value="ECO:0007669"/>
    <property type="project" value="InterPro"/>
</dbReference>
<dbReference type="KEGG" id="nsy:104239329"/>
<reference evidence="3" key="2">
    <citation type="submission" date="2025-08" db="UniProtKB">
        <authorList>
            <consortium name="RefSeq"/>
        </authorList>
    </citation>
    <scope>IDENTIFICATION</scope>
    <source>
        <tissue evidence="3">Leaf</tissue>
    </source>
</reference>
<keyword evidence="2" id="KW-1185">Reference proteome</keyword>
<organism evidence="2 3">
    <name type="scientific">Nicotiana sylvestris</name>
    <name type="common">Wood tobacco</name>
    <name type="synonym">South American tobacco</name>
    <dbReference type="NCBI Taxonomy" id="4096"/>
    <lineage>
        <taxon>Eukaryota</taxon>
        <taxon>Viridiplantae</taxon>
        <taxon>Streptophyta</taxon>
        <taxon>Embryophyta</taxon>
        <taxon>Tracheophyta</taxon>
        <taxon>Spermatophyta</taxon>
        <taxon>Magnoliopsida</taxon>
        <taxon>eudicotyledons</taxon>
        <taxon>Gunneridae</taxon>
        <taxon>Pentapetalae</taxon>
        <taxon>asterids</taxon>
        <taxon>lamiids</taxon>
        <taxon>Solanales</taxon>
        <taxon>Solanaceae</taxon>
        <taxon>Nicotianoideae</taxon>
        <taxon>Nicotianeae</taxon>
        <taxon>Nicotiana</taxon>
    </lineage>
</organism>
<dbReference type="InterPro" id="IPR001765">
    <property type="entry name" value="Carbonic_anhydrase"/>
</dbReference>
<dbReference type="SMART" id="SM00947">
    <property type="entry name" value="Pro_CA"/>
    <property type="match status" value="1"/>
</dbReference>
<protein>
    <submittedName>
        <fullName evidence="3">Carbonic anhydrase, chloroplastic-like</fullName>
    </submittedName>
</protein>
<dbReference type="GeneID" id="104239329"/>
<accession>A0A1U7Y0F4</accession>
<dbReference type="SUPFAM" id="SSF53056">
    <property type="entry name" value="beta-carbonic anhydrase, cab"/>
    <property type="match status" value="1"/>
</dbReference>
<reference evidence="2" key="1">
    <citation type="journal article" date="2013" name="Genome Biol.">
        <title>Reference genomes and transcriptomes of Nicotiana sylvestris and Nicotiana tomentosiformis.</title>
        <authorList>
            <person name="Sierro N."/>
            <person name="Battey J.N."/>
            <person name="Ouadi S."/>
            <person name="Bovet L."/>
            <person name="Goepfert S."/>
            <person name="Bakaher N."/>
            <person name="Peitsch M.C."/>
            <person name="Ivanov N.V."/>
        </authorList>
    </citation>
    <scope>NUCLEOTIDE SEQUENCE [LARGE SCALE GENOMIC DNA]</scope>
</reference>